<accession>A0ABR3LBN4</accession>
<evidence type="ECO:0000313" key="3">
    <source>
        <dbReference type="EMBL" id="KAL1250339.1"/>
    </source>
</evidence>
<dbReference type="PRINTS" id="PR00300">
    <property type="entry name" value="CLPPROTEASEA"/>
</dbReference>
<dbReference type="Pfam" id="PF21376">
    <property type="entry name" value="TOR1A_C"/>
    <property type="match status" value="1"/>
</dbReference>
<evidence type="ECO:0000259" key="2">
    <source>
        <dbReference type="SMART" id="SM00382"/>
    </source>
</evidence>
<name>A0ABR3LBN4_9TELE</name>
<dbReference type="InterPro" id="IPR010448">
    <property type="entry name" value="Torsin"/>
</dbReference>
<dbReference type="InterPro" id="IPR001270">
    <property type="entry name" value="ClpA/B"/>
</dbReference>
<dbReference type="PANTHER" id="PTHR10760">
    <property type="entry name" value="TORSIN"/>
    <property type="match status" value="1"/>
</dbReference>
<dbReference type="PANTHER" id="PTHR10760:SF14">
    <property type="entry name" value="TORSIN-1B"/>
    <property type="match status" value="1"/>
</dbReference>
<protein>
    <recommendedName>
        <fullName evidence="2">AAA+ ATPase domain-containing protein</fullName>
    </recommendedName>
</protein>
<keyword evidence="4" id="KW-1185">Reference proteome</keyword>
<proteinExistence type="inferred from homology"/>
<dbReference type="Gene3D" id="3.40.50.300">
    <property type="entry name" value="P-loop containing nucleotide triphosphate hydrolases"/>
    <property type="match status" value="1"/>
</dbReference>
<comment type="caution">
    <text evidence="3">The sequence shown here is derived from an EMBL/GenBank/DDBJ whole genome shotgun (WGS) entry which is preliminary data.</text>
</comment>
<dbReference type="SUPFAM" id="SSF52540">
    <property type="entry name" value="P-loop containing nucleoside triphosphate hydrolases"/>
    <property type="match status" value="1"/>
</dbReference>
<gene>
    <name evidence="3" type="ORF">QQF64_021344</name>
</gene>
<feature type="domain" description="AAA+ ATPase" evidence="2">
    <location>
        <begin position="51"/>
        <end position="187"/>
    </location>
</feature>
<dbReference type="SMART" id="SM00382">
    <property type="entry name" value="AAA"/>
    <property type="match status" value="1"/>
</dbReference>
<organism evidence="3 4">
    <name type="scientific">Cirrhinus molitorella</name>
    <name type="common">mud carp</name>
    <dbReference type="NCBI Taxonomy" id="172907"/>
    <lineage>
        <taxon>Eukaryota</taxon>
        <taxon>Metazoa</taxon>
        <taxon>Chordata</taxon>
        <taxon>Craniata</taxon>
        <taxon>Vertebrata</taxon>
        <taxon>Euteleostomi</taxon>
        <taxon>Actinopterygii</taxon>
        <taxon>Neopterygii</taxon>
        <taxon>Teleostei</taxon>
        <taxon>Ostariophysi</taxon>
        <taxon>Cypriniformes</taxon>
        <taxon>Cyprinidae</taxon>
        <taxon>Labeoninae</taxon>
        <taxon>Labeonini</taxon>
        <taxon>Cirrhinus</taxon>
    </lineage>
</organism>
<dbReference type="InterPro" id="IPR027417">
    <property type="entry name" value="P-loop_NTPase"/>
</dbReference>
<dbReference type="Proteomes" id="UP001558613">
    <property type="component" value="Unassembled WGS sequence"/>
</dbReference>
<reference evidence="3 4" key="1">
    <citation type="submission" date="2023-09" db="EMBL/GenBank/DDBJ databases">
        <authorList>
            <person name="Wang M."/>
        </authorList>
    </citation>
    <scope>NUCLEOTIDE SEQUENCE [LARGE SCALE GENOMIC DNA]</scope>
    <source>
        <strain evidence="3">GT-2023</strain>
        <tissue evidence="3">Liver</tissue>
    </source>
</reference>
<comment type="similarity">
    <text evidence="1">Belongs to the ClpA/ClpB family. Torsin subfamily.</text>
</comment>
<dbReference type="InterPro" id="IPR003593">
    <property type="entry name" value="AAA+_ATPase"/>
</dbReference>
<dbReference type="Pfam" id="PF06309">
    <property type="entry name" value="Torsin"/>
    <property type="match status" value="1"/>
</dbReference>
<dbReference type="InterPro" id="IPR049337">
    <property type="entry name" value="TOR1A_C"/>
</dbReference>
<evidence type="ECO:0000313" key="4">
    <source>
        <dbReference type="Proteomes" id="UP001558613"/>
    </source>
</evidence>
<dbReference type="EMBL" id="JAYMGO010000023">
    <property type="protein sequence ID" value="KAL1250339.1"/>
    <property type="molecule type" value="Genomic_DNA"/>
</dbReference>
<sequence>MIKRFFDPDDLSFDSGRLKADLEKSLFGQHIASDVVFKAVSSFMTDSNPNKPLVLSFHGTTGTGKNYVTKIIARNLYKKGEHSKHIHLFLPDLHFSDPAQIKQLIHKSVSNFPCSMFIFDEVDMMQPQMIDGIKHFLDYNSYVDGVSFRNAIFVFLSNAGGNVISEVALGFWREGRRREEIMMNSMELEAKISQHIMNEETGGFSQSSLINKHLIDHYVPFLPLELEHVRQCVMAEMVHMKMTQDYDLADEVARDRPFFPEKEKIFAVKGCKTVRQKLALYQ</sequence>
<evidence type="ECO:0000256" key="1">
    <source>
        <dbReference type="ARBA" id="ARBA00006235"/>
    </source>
</evidence>